<name>A0AAE1CVM2_9GAST</name>
<gene>
    <name evidence="1" type="ORF">RRG08_064985</name>
</gene>
<comment type="caution">
    <text evidence="1">The sequence shown here is derived from an EMBL/GenBank/DDBJ whole genome shotgun (WGS) entry which is preliminary data.</text>
</comment>
<evidence type="ECO:0000313" key="2">
    <source>
        <dbReference type="Proteomes" id="UP001283361"/>
    </source>
</evidence>
<sequence length="141" mass="16160">MVRRNPPSWWIRQDTSLVGRGKASELWRMRGQESESLMCILRHDLIQCLIVMHGKWCVMTALVKHGKWCVMTACSDARTLSLSSLSSFSTFLRSFLPHPLSFFLQSFITSKTRRLSFKRFGSPARRFAVRGGDENFAGILC</sequence>
<reference evidence="1" key="1">
    <citation type="journal article" date="2023" name="G3 (Bethesda)">
        <title>A reference genome for the long-term kleptoplast-retaining sea slug Elysia crispata morphotype clarki.</title>
        <authorList>
            <person name="Eastman K.E."/>
            <person name="Pendleton A.L."/>
            <person name="Shaikh M.A."/>
            <person name="Suttiyut T."/>
            <person name="Ogas R."/>
            <person name="Tomko P."/>
            <person name="Gavelis G."/>
            <person name="Widhalm J.R."/>
            <person name="Wisecaver J.H."/>
        </authorList>
    </citation>
    <scope>NUCLEOTIDE SEQUENCE</scope>
    <source>
        <strain evidence="1">ECLA1</strain>
    </source>
</reference>
<evidence type="ECO:0000313" key="1">
    <source>
        <dbReference type="EMBL" id="KAK3738083.1"/>
    </source>
</evidence>
<proteinExistence type="predicted"/>
<accession>A0AAE1CVM2</accession>
<dbReference type="AlphaFoldDB" id="A0AAE1CVM2"/>
<protein>
    <submittedName>
        <fullName evidence="1">Uncharacterized protein</fullName>
    </submittedName>
</protein>
<organism evidence="1 2">
    <name type="scientific">Elysia crispata</name>
    <name type="common">lettuce slug</name>
    <dbReference type="NCBI Taxonomy" id="231223"/>
    <lineage>
        <taxon>Eukaryota</taxon>
        <taxon>Metazoa</taxon>
        <taxon>Spiralia</taxon>
        <taxon>Lophotrochozoa</taxon>
        <taxon>Mollusca</taxon>
        <taxon>Gastropoda</taxon>
        <taxon>Heterobranchia</taxon>
        <taxon>Euthyneura</taxon>
        <taxon>Panpulmonata</taxon>
        <taxon>Sacoglossa</taxon>
        <taxon>Placobranchoidea</taxon>
        <taxon>Plakobranchidae</taxon>
        <taxon>Elysia</taxon>
    </lineage>
</organism>
<dbReference type="EMBL" id="JAWDGP010006604">
    <property type="protein sequence ID" value="KAK3738083.1"/>
    <property type="molecule type" value="Genomic_DNA"/>
</dbReference>
<dbReference type="Proteomes" id="UP001283361">
    <property type="component" value="Unassembled WGS sequence"/>
</dbReference>
<keyword evidence="2" id="KW-1185">Reference proteome</keyword>